<dbReference type="Proteomes" id="UP000542973">
    <property type="component" value="Unassembled WGS sequence"/>
</dbReference>
<name>A0A849BEM6_9BURK</name>
<sequence>MSLLHAIFFILAILILPPLGGGVVHQIGRLMVACWRRARAPRARSGQYRHALAAEQLQGNRFTAVWRWVTIAVIVALVVAVIVLFPKESQLQRNLTALVGYSATRVSVRLTHDTPADRAAVMTALEPVLRDGGRKFVYRSGKRRTGSYSNRAVMPARYRFDAATLEIVMGGILPNDRLAPMHAALTAVAAHRSLDALEERSAATLRIGGQIYSLTVLPRTARLSGLAYFDPEWAMDENACHLRIHAEMPPQASEAFFSTRVHDGSPDLVSLKIGEEPGATFSVIRMITTPTWIRRPHARSVVLALVPESFDARSQSCALDFMSFIDSRLVSAAALNAMPGLQGRIAAVQIPRHRMFWPWFNGKFERFDEDERGVAGGKACTYEDHALLRAEIQSIKAGCQNNPTSDACAAAEARRTQFAAHLSQCFTRIREDGEPSRN</sequence>
<dbReference type="AlphaFoldDB" id="A0A849BEM6"/>
<dbReference type="EMBL" id="JABEMD010000012">
    <property type="protein sequence ID" value="NNH11047.1"/>
    <property type="molecule type" value="Genomic_DNA"/>
</dbReference>
<evidence type="ECO:0000313" key="2">
    <source>
        <dbReference type="EMBL" id="NNH11047.1"/>
    </source>
</evidence>
<keyword evidence="1" id="KW-0472">Membrane</keyword>
<reference evidence="2 3" key="1">
    <citation type="submission" date="2020-05" db="EMBL/GenBank/DDBJ databases">
        <title>MicrobeNet Type strains.</title>
        <authorList>
            <person name="Nicholson A.C."/>
        </authorList>
    </citation>
    <scope>NUCLEOTIDE SEQUENCE [LARGE SCALE GENOMIC DNA]</scope>
    <source>
        <strain evidence="2 3">ATCC 700815</strain>
    </source>
</reference>
<feature type="transmembrane region" description="Helical" evidence="1">
    <location>
        <begin position="65"/>
        <end position="85"/>
    </location>
</feature>
<proteinExistence type="predicted"/>
<keyword evidence="1" id="KW-1133">Transmembrane helix</keyword>
<evidence type="ECO:0000313" key="3">
    <source>
        <dbReference type="Proteomes" id="UP000542973"/>
    </source>
</evidence>
<keyword evidence="1" id="KW-0812">Transmembrane</keyword>
<protein>
    <submittedName>
        <fullName evidence="2">Uncharacterized protein</fullName>
    </submittedName>
</protein>
<gene>
    <name evidence="2" type="ORF">HLB16_09160</name>
</gene>
<dbReference type="RefSeq" id="WP_144425992.1">
    <property type="nucleotide sequence ID" value="NZ_BAAAEB010000017.1"/>
</dbReference>
<comment type="caution">
    <text evidence="2">The sequence shown here is derived from an EMBL/GenBank/DDBJ whole genome shotgun (WGS) entry which is preliminary data.</text>
</comment>
<organism evidence="2 3">
    <name type="scientific">Cupriavidus gilardii</name>
    <dbReference type="NCBI Taxonomy" id="82541"/>
    <lineage>
        <taxon>Bacteria</taxon>
        <taxon>Pseudomonadati</taxon>
        <taxon>Pseudomonadota</taxon>
        <taxon>Betaproteobacteria</taxon>
        <taxon>Burkholderiales</taxon>
        <taxon>Burkholderiaceae</taxon>
        <taxon>Cupriavidus</taxon>
    </lineage>
</organism>
<evidence type="ECO:0000256" key="1">
    <source>
        <dbReference type="SAM" id="Phobius"/>
    </source>
</evidence>
<accession>A0A849BEM6</accession>